<dbReference type="InterPro" id="IPR014762">
    <property type="entry name" value="DNA_mismatch_repair_CS"/>
</dbReference>
<dbReference type="SMART" id="SM01340">
    <property type="entry name" value="DNA_mis_repair"/>
    <property type="match status" value="1"/>
</dbReference>
<dbReference type="InterPro" id="IPR038973">
    <property type="entry name" value="MutL/Mlh/Pms-like"/>
</dbReference>
<dbReference type="InterPro" id="IPR036890">
    <property type="entry name" value="HATPase_C_sf"/>
</dbReference>
<feature type="domain" description="DNA mismatch repair protein S5" evidence="5">
    <location>
        <begin position="218"/>
        <end position="354"/>
    </location>
</feature>
<dbReference type="InterPro" id="IPR020568">
    <property type="entry name" value="Ribosomal_Su5_D2-typ_SF"/>
</dbReference>
<dbReference type="InterPro" id="IPR037198">
    <property type="entry name" value="MutL_C_sf"/>
</dbReference>
<keyword evidence="2" id="KW-0227">DNA damage</keyword>
<evidence type="ECO:0000259" key="4">
    <source>
        <dbReference type="SMART" id="SM00853"/>
    </source>
</evidence>
<dbReference type="InterPro" id="IPR013507">
    <property type="entry name" value="DNA_mismatch_S5_2-like"/>
</dbReference>
<dbReference type="GO" id="GO:0030983">
    <property type="term" value="F:mismatched DNA binding"/>
    <property type="evidence" value="ECO:0007669"/>
    <property type="project" value="InterPro"/>
</dbReference>
<evidence type="ECO:0000313" key="6">
    <source>
        <dbReference type="Proteomes" id="UP000887566"/>
    </source>
</evidence>
<feature type="region of interest" description="Disordered" evidence="3">
    <location>
        <begin position="371"/>
        <end position="438"/>
    </location>
</feature>
<dbReference type="FunFam" id="3.30.565.10:FF:000017">
    <property type="entry name" value="PMS1 homolog 1, mismatch repair system component"/>
    <property type="match status" value="1"/>
</dbReference>
<dbReference type="PROSITE" id="PS00058">
    <property type="entry name" value="DNA_MISMATCH_REPAIR_1"/>
    <property type="match status" value="1"/>
</dbReference>
<reference evidence="7" key="1">
    <citation type="submission" date="2022-11" db="UniProtKB">
        <authorList>
            <consortium name="WormBaseParasite"/>
        </authorList>
    </citation>
    <scope>IDENTIFICATION</scope>
</reference>
<dbReference type="GO" id="GO:0016887">
    <property type="term" value="F:ATP hydrolysis activity"/>
    <property type="evidence" value="ECO:0007669"/>
    <property type="project" value="InterPro"/>
</dbReference>
<protein>
    <submittedName>
        <fullName evidence="7">Uncharacterized protein</fullName>
    </submittedName>
</protein>
<feature type="compositionally biased region" description="Basic and acidic residues" evidence="3">
    <location>
        <begin position="420"/>
        <end position="437"/>
    </location>
</feature>
<dbReference type="AlphaFoldDB" id="A0A914WSR5"/>
<evidence type="ECO:0000256" key="3">
    <source>
        <dbReference type="SAM" id="MobiDB-lite"/>
    </source>
</evidence>
<dbReference type="SMART" id="SM00853">
    <property type="entry name" value="MutL_C"/>
    <property type="match status" value="1"/>
</dbReference>
<dbReference type="GO" id="GO:0005524">
    <property type="term" value="F:ATP binding"/>
    <property type="evidence" value="ECO:0007669"/>
    <property type="project" value="InterPro"/>
</dbReference>
<dbReference type="FunFam" id="3.30.1370.100:FF:000001">
    <property type="entry name" value="Mismatch repair endonuclease pms1, putative"/>
    <property type="match status" value="1"/>
</dbReference>
<dbReference type="NCBIfam" id="TIGR00585">
    <property type="entry name" value="mutl"/>
    <property type="match status" value="1"/>
</dbReference>
<dbReference type="Gene3D" id="3.30.230.10">
    <property type="match status" value="1"/>
</dbReference>
<dbReference type="Gene3D" id="3.30.565.10">
    <property type="entry name" value="Histidine kinase-like ATPase, C-terminal domain"/>
    <property type="match status" value="1"/>
</dbReference>
<dbReference type="InterPro" id="IPR002099">
    <property type="entry name" value="MutL/Mlh/PMS"/>
</dbReference>
<evidence type="ECO:0000256" key="1">
    <source>
        <dbReference type="ARBA" id="ARBA00006082"/>
    </source>
</evidence>
<feature type="region of interest" description="Disordered" evidence="3">
    <location>
        <begin position="648"/>
        <end position="670"/>
    </location>
</feature>
<dbReference type="InterPro" id="IPR014790">
    <property type="entry name" value="MutL_C"/>
</dbReference>
<dbReference type="Gene3D" id="3.30.1540.20">
    <property type="entry name" value="MutL, C-terminal domain, dimerisation subdomain"/>
    <property type="match status" value="1"/>
</dbReference>
<dbReference type="InterPro" id="IPR042121">
    <property type="entry name" value="MutL_C_regsub"/>
</dbReference>
<feature type="compositionally biased region" description="Polar residues" evidence="3">
    <location>
        <begin position="371"/>
        <end position="411"/>
    </location>
</feature>
<evidence type="ECO:0000313" key="7">
    <source>
        <dbReference type="WBParaSite" id="PSAMB.scaffold5126size12583.g25934.t1"/>
    </source>
</evidence>
<dbReference type="PANTHER" id="PTHR10073">
    <property type="entry name" value="DNA MISMATCH REPAIR PROTEIN MLH, PMS, MUTL"/>
    <property type="match status" value="1"/>
</dbReference>
<dbReference type="Gene3D" id="3.30.1370.100">
    <property type="entry name" value="MutL, C-terminal domain, regulatory subdomain"/>
    <property type="match status" value="1"/>
</dbReference>
<dbReference type="SUPFAM" id="SSF54211">
    <property type="entry name" value="Ribosomal protein S5 domain 2-like"/>
    <property type="match status" value="1"/>
</dbReference>
<dbReference type="Pfam" id="PF08676">
    <property type="entry name" value="MutL_C"/>
    <property type="match status" value="1"/>
</dbReference>
<dbReference type="PANTHER" id="PTHR10073:SF52">
    <property type="entry name" value="MISMATCH REPAIR ENDONUCLEASE PMS2"/>
    <property type="match status" value="1"/>
</dbReference>
<feature type="compositionally biased region" description="Low complexity" evidence="3">
    <location>
        <begin position="475"/>
        <end position="488"/>
    </location>
</feature>
<dbReference type="GO" id="GO:0006298">
    <property type="term" value="P:mismatch repair"/>
    <property type="evidence" value="ECO:0007669"/>
    <property type="project" value="InterPro"/>
</dbReference>
<dbReference type="Pfam" id="PF01119">
    <property type="entry name" value="DNA_mis_repair"/>
    <property type="match status" value="1"/>
</dbReference>
<sequence>MAEERAIQPISKEVAHRICTGQVVSSLAGACKELIDNALDAGATSIDIRLKGYGCDVLEVSDNGSGVSKENLPALCKAHQTSKLRNIDDLVSLNTYGFRGEALNALCALSNMTITTRTASDQLAVRMTFDHRGEAIASEKCPRQPGMTVSVQNLFEPLPVRRKELVNTAKKEYCKLLAMVQSYAIIAVDVRFSCTSMVADKKVVVLSTNGNRSMMDNLCNIFGPKQVTSLLTICHTAPSEQLCHDFGIKDATVFDNFKLTGYISSSEHGQGRSTTDRQFVFINQRPVDFPKANKIVNDVYHQFNRAQSPLLALSIAMPPNFVDVNLSPDKRQVFVTYEKELFALLKSSLLATFDLVASKCTTVSNSNPKFASASSVMANSSTPDRNRVAGTNTKETAGGQSNKSPAKQSDGAQMGKNLKRTREEASSSSTEQKKQSRLEAFSFGAKRSAASENAMEQAALMDVARAEAERLANKSSVPSRPRSPSPSSTADPNALRQVIQRTTVSNLFGLPPGLDDDGAIEDGRSSVSRESGMSSRPSSAFDSRPNSAFDASAMSANGDGRLASSNLPSEVMNGVQVKIEMASQPPPQPPLADRTFYQVLPSNSNRPMPTSDDQTAVPMTTREDSVKIWRIEQDLPMSMEKLRSRLAETKKTVRDPSPETEGSFSAQLKADDSKTAEAELTRYFLKSDFERMDVIGQFNRGFILARLHDDLFIIDQHASDEKYNFETLQRNARIKTQKLFQPLALELGAIQEIVVQDNVEIFKRNGFEFLFDGNADPGQRVKLTAVPAINDWTFDKNDVEEMVAVLTDFSGIMYRPSRLRKLFASKACRKSVMIGTALNKSQMTRTCPHGRPTLRHLRNL</sequence>
<feature type="compositionally biased region" description="Low complexity" evidence="3">
    <location>
        <begin position="525"/>
        <end position="539"/>
    </location>
</feature>
<dbReference type="GO" id="GO:0140664">
    <property type="term" value="F:ATP-dependent DNA damage sensor activity"/>
    <property type="evidence" value="ECO:0007669"/>
    <property type="project" value="InterPro"/>
</dbReference>
<dbReference type="Pfam" id="PF13589">
    <property type="entry name" value="HATPase_c_3"/>
    <property type="match status" value="1"/>
</dbReference>
<dbReference type="SUPFAM" id="SSF55874">
    <property type="entry name" value="ATPase domain of HSP90 chaperone/DNA topoisomerase II/histidine kinase"/>
    <property type="match status" value="1"/>
</dbReference>
<dbReference type="Proteomes" id="UP000887566">
    <property type="component" value="Unplaced"/>
</dbReference>
<feature type="domain" description="MutL C-terminal dimerisation" evidence="4">
    <location>
        <begin position="694"/>
        <end position="838"/>
    </location>
</feature>
<feature type="compositionally biased region" description="Basic and acidic residues" evidence="3">
    <location>
        <begin position="648"/>
        <end position="657"/>
    </location>
</feature>
<dbReference type="CDD" id="cd16926">
    <property type="entry name" value="HATPase_MutL-MLH-PMS-like"/>
    <property type="match status" value="1"/>
</dbReference>
<dbReference type="GO" id="GO:0032389">
    <property type="term" value="C:MutLalpha complex"/>
    <property type="evidence" value="ECO:0007669"/>
    <property type="project" value="TreeGrafter"/>
</dbReference>
<dbReference type="CDD" id="cd03484">
    <property type="entry name" value="MutL_Trans_hPMS_2_like"/>
    <property type="match status" value="1"/>
</dbReference>
<evidence type="ECO:0000259" key="5">
    <source>
        <dbReference type="SMART" id="SM01340"/>
    </source>
</evidence>
<keyword evidence="6" id="KW-1185">Reference proteome</keyword>
<evidence type="ECO:0000256" key="2">
    <source>
        <dbReference type="ARBA" id="ARBA00022763"/>
    </source>
</evidence>
<dbReference type="PROSITE" id="PS51257">
    <property type="entry name" value="PROKAR_LIPOPROTEIN"/>
    <property type="match status" value="1"/>
</dbReference>
<accession>A0A914WSR5</accession>
<organism evidence="6 7">
    <name type="scientific">Plectus sambesii</name>
    <dbReference type="NCBI Taxonomy" id="2011161"/>
    <lineage>
        <taxon>Eukaryota</taxon>
        <taxon>Metazoa</taxon>
        <taxon>Ecdysozoa</taxon>
        <taxon>Nematoda</taxon>
        <taxon>Chromadorea</taxon>
        <taxon>Plectida</taxon>
        <taxon>Plectina</taxon>
        <taxon>Plectoidea</taxon>
        <taxon>Plectidae</taxon>
        <taxon>Plectus</taxon>
    </lineage>
</organism>
<proteinExistence type="inferred from homology"/>
<dbReference type="InterPro" id="IPR042120">
    <property type="entry name" value="MutL_C_dimsub"/>
</dbReference>
<dbReference type="InterPro" id="IPR014721">
    <property type="entry name" value="Ribsml_uS5_D2-typ_fold_subgr"/>
</dbReference>
<dbReference type="WBParaSite" id="PSAMB.scaffold5126size12583.g25934.t1">
    <property type="protein sequence ID" value="PSAMB.scaffold5126size12583.g25934.t1"/>
    <property type="gene ID" value="PSAMB.scaffold5126size12583.g25934"/>
</dbReference>
<comment type="similarity">
    <text evidence="1">Belongs to the DNA mismatch repair MutL/HexB family.</text>
</comment>
<feature type="region of interest" description="Disordered" evidence="3">
    <location>
        <begin position="470"/>
        <end position="555"/>
    </location>
</feature>
<dbReference type="SUPFAM" id="SSF118116">
    <property type="entry name" value="DNA mismatch repair protein MutL"/>
    <property type="match status" value="1"/>
</dbReference>
<name>A0A914WSR5_9BILA</name>